<dbReference type="InterPro" id="IPR012338">
    <property type="entry name" value="Beta-lactam/transpept-like"/>
</dbReference>
<evidence type="ECO:0000256" key="1">
    <source>
        <dbReference type="ARBA" id="ARBA00006096"/>
    </source>
</evidence>
<organism evidence="3 4">
    <name type="scientific">Actinacidiphila oryziradicis</name>
    <dbReference type="NCBI Taxonomy" id="2571141"/>
    <lineage>
        <taxon>Bacteria</taxon>
        <taxon>Bacillati</taxon>
        <taxon>Actinomycetota</taxon>
        <taxon>Actinomycetes</taxon>
        <taxon>Kitasatosporales</taxon>
        <taxon>Streptomycetaceae</taxon>
        <taxon>Actinacidiphila</taxon>
    </lineage>
</organism>
<keyword evidence="4" id="KW-1185">Reference proteome</keyword>
<evidence type="ECO:0000313" key="4">
    <source>
        <dbReference type="Proteomes" id="UP000305778"/>
    </source>
</evidence>
<gene>
    <name evidence="3" type="primary">dacB</name>
    <name evidence="3" type="ORF">FCI23_50165</name>
</gene>
<reference evidence="3 4" key="1">
    <citation type="submission" date="2019-04" db="EMBL/GenBank/DDBJ databases">
        <title>Streptomyces oryziradicis sp. nov., a novel actinomycete isolated from rhizosphere soil of rice (Oryza sativa L.).</title>
        <authorList>
            <person name="Li C."/>
        </authorList>
    </citation>
    <scope>NUCLEOTIDE SEQUENCE [LARGE SCALE GENOMIC DNA]</scope>
    <source>
        <strain evidence="3 4">NEAU-C40</strain>
    </source>
</reference>
<keyword evidence="3" id="KW-0121">Carboxypeptidase</keyword>
<dbReference type="GO" id="GO:0000270">
    <property type="term" value="P:peptidoglycan metabolic process"/>
    <property type="evidence" value="ECO:0007669"/>
    <property type="project" value="TreeGrafter"/>
</dbReference>
<name>A0A4U0RMI9_9ACTN</name>
<keyword evidence="3" id="KW-0645">Protease</keyword>
<dbReference type="NCBIfam" id="TIGR00666">
    <property type="entry name" value="PBP4"/>
    <property type="match status" value="1"/>
</dbReference>
<dbReference type="EC" id="3.4.16.4" evidence="3"/>
<dbReference type="Gene3D" id="3.50.80.20">
    <property type="entry name" value="D-Ala-D-Ala carboxypeptidase C, peptidase S13"/>
    <property type="match status" value="1"/>
</dbReference>
<keyword evidence="2 3" id="KW-0378">Hydrolase</keyword>
<protein>
    <submittedName>
        <fullName evidence="3">D-alanyl-D-alanine carboxypeptidase/D-alanyl-D-alanine-endopeptidase</fullName>
        <ecNumber evidence="3">3.4.16.4</ecNumber>
    </submittedName>
</protein>
<comment type="similarity">
    <text evidence="1">Belongs to the peptidase S13 family.</text>
</comment>
<accession>A0A4U0RMI9</accession>
<dbReference type="GO" id="GO:0009002">
    <property type="term" value="F:serine-type D-Ala-D-Ala carboxypeptidase activity"/>
    <property type="evidence" value="ECO:0007669"/>
    <property type="project" value="UniProtKB-EC"/>
</dbReference>
<dbReference type="Gene3D" id="3.40.710.10">
    <property type="entry name" value="DD-peptidase/beta-lactamase superfamily"/>
    <property type="match status" value="1"/>
</dbReference>
<dbReference type="PANTHER" id="PTHR30023:SF0">
    <property type="entry name" value="PENICILLIN-SENSITIVE CARBOXYPEPTIDASE A"/>
    <property type="match status" value="1"/>
</dbReference>
<dbReference type="PRINTS" id="PR00922">
    <property type="entry name" value="DADACBPTASE3"/>
</dbReference>
<evidence type="ECO:0000256" key="2">
    <source>
        <dbReference type="ARBA" id="ARBA00022801"/>
    </source>
</evidence>
<dbReference type="PANTHER" id="PTHR30023">
    <property type="entry name" value="D-ALANYL-D-ALANINE CARBOXYPEPTIDASE"/>
    <property type="match status" value="1"/>
</dbReference>
<dbReference type="OrthoDB" id="9802627at2"/>
<comment type="caution">
    <text evidence="3">The sequence shown here is derived from an EMBL/GenBank/DDBJ whole genome shotgun (WGS) entry which is preliminary data.</text>
</comment>
<dbReference type="AlphaFoldDB" id="A0A4U0RMI9"/>
<dbReference type="EMBL" id="SUMC01000150">
    <property type="protein sequence ID" value="TJZ97061.1"/>
    <property type="molecule type" value="Genomic_DNA"/>
</dbReference>
<dbReference type="Proteomes" id="UP000305778">
    <property type="component" value="Unassembled WGS sequence"/>
</dbReference>
<dbReference type="SUPFAM" id="SSF56601">
    <property type="entry name" value="beta-lactamase/transpeptidase-like"/>
    <property type="match status" value="1"/>
</dbReference>
<proteinExistence type="inferred from homology"/>
<dbReference type="Pfam" id="PF02113">
    <property type="entry name" value="Peptidase_S13"/>
    <property type="match status" value="2"/>
</dbReference>
<sequence length="387" mass="39411">MAASSASAASGLTAADQAMAAKLDQRMGVAHLGSDAVGEVRDVASGQTVWSKQPTTVVMPASTNKLATAVAALTVLGPNHTVQTKTVYHAGAVYLIGGGDQQLTTAGLKSLAAATASALKSKGHHSVRLMVDDHLFAAPTLSPGWNSGYYPDIVAPVRALRIEGDNTQDTALTAGKVFAQQLAAQGITVGTPARNGSTALATHKSKSLSSTVEYMLKYSDNDIAEGLLRLTALGQGRAATWQGGTAAVHSVLVQYGIPLSGVREYDGSGLSRSDRMTADALTAIAALAVDTRYQATLSPILKGLPVAGVDGTLSSSEQRFTTAPASCAVGKVEAKTGTLSDVAALVGVAKGQDGLWKSFAFVENGTAPTATVKSGLDGLAATVEGCW</sequence>
<evidence type="ECO:0000313" key="3">
    <source>
        <dbReference type="EMBL" id="TJZ97061.1"/>
    </source>
</evidence>
<dbReference type="InterPro" id="IPR000667">
    <property type="entry name" value="Peptidase_S13"/>
</dbReference>
<dbReference type="GO" id="GO:0006508">
    <property type="term" value="P:proteolysis"/>
    <property type="evidence" value="ECO:0007669"/>
    <property type="project" value="InterPro"/>
</dbReference>